<feature type="transmembrane region" description="Helical" evidence="1">
    <location>
        <begin position="164"/>
        <end position="183"/>
    </location>
</feature>
<accession>A0A367WZ68</accession>
<keyword evidence="1" id="KW-1133">Transmembrane helix</keyword>
<name>A0A367WZ68_9PROT</name>
<gene>
    <name evidence="2" type="ORF">TH30_11165</name>
</gene>
<dbReference type="EMBL" id="JPWI01000006">
    <property type="protein sequence ID" value="RCK45702.1"/>
    <property type="molecule type" value="Genomic_DNA"/>
</dbReference>
<dbReference type="AlphaFoldDB" id="A0A367WZ68"/>
<feature type="transmembrane region" description="Helical" evidence="1">
    <location>
        <begin position="7"/>
        <end position="28"/>
    </location>
</feature>
<proteinExistence type="predicted"/>
<dbReference type="Proteomes" id="UP000252255">
    <property type="component" value="Unassembled WGS sequence"/>
</dbReference>
<protein>
    <recommendedName>
        <fullName evidence="4">HAMP domain-containing protein</fullName>
    </recommendedName>
</protein>
<comment type="caution">
    <text evidence="2">The sequence shown here is derived from an EMBL/GenBank/DDBJ whole genome shotgun (WGS) entry which is preliminary data.</text>
</comment>
<keyword evidence="1" id="KW-0472">Membrane</keyword>
<evidence type="ECO:0000256" key="1">
    <source>
        <dbReference type="SAM" id="Phobius"/>
    </source>
</evidence>
<evidence type="ECO:0008006" key="4">
    <source>
        <dbReference type="Google" id="ProtNLM"/>
    </source>
</evidence>
<sequence>MSLTAKIALAIILIFVAALGMTTMLNYMRFEQTLRTVLTQRINVIANETAQDLRAAIDIGLRLENMENLDGILMRRLGMSDEIAEMSVRDCTGNLISGELSRQGGTVSTTPVQTGGIQFNDEIALLDTKLEDSLGKCAGSLRLTADLSVMNGRLESALAEMMKSAGIGMVAVLPILCLLLWLMNRRHRVFVSLNNDVKRAILGQNSTDDFHDRDLLTESEIEMVALYRDIRKNLRDGTSSDAPSPTNNEKPQ</sequence>
<evidence type="ECO:0000313" key="2">
    <source>
        <dbReference type="EMBL" id="RCK45702.1"/>
    </source>
</evidence>
<reference evidence="2 3" key="1">
    <citation type="submission" date="2014-07" db="EMBL/GenBank/DDBJ databases">
        <title>Draft genome sequence of Thalassospira profundimaris PR54-5.</title>
        <authorList>
            <person name="Lai Q."/>
            <person name="Shao Z."/>
        </authorList>
    </citation>
    <scope>NUCLEOTIDE SEQUENCE [LARGE SCALE GENOMIC DNA]</scope>
    <source>
        <strain evidence="2 3">PR54-5</strain>
    </source>
</reference>
<dbReference type="OrthoDB" id="7348517at2"/>
<keyword evidence="1" id="KW-0812">Transmembrane</keyword>
<dbReference type="RefSeq" id="WP_147251972.1">
    <property type="nucleotide sequence ID" value="NZ_JPWI01000006.1"/>
</dbReference>
<evidence type="ECO:0000313" key="3">
    <source>
        <dbReference type="Proteomes" id="UP000252255"/>
    </source>
</evidence>
<organism evidence="2 3">
    <name type="scientific">Thalassospira profundimaris</name>
    <dbReference type="NCBI Taxonomy" id="502049"/>
    <lineage>
        <taxon>Bacteria</taxon>
        <taxon>Pseudomonadati</taxon>
        <taxon>Pseudomonadota</taxon>
        <taxon>Alphaproteobacteria</taxon>
        <taxon>Rhodospirillales</taxon>
        <taxon>Thalassospiraceae</taxon>
        <taxon>Thalassospira</taxon>
    </lineage>
</organism>